<dbReference type="InterPro" id="IPR036236">
    <property type="entry name" value="Znf_C2H2_sf"/>
</dbReference>
<keyword evidence="8" id="KW-0539">Nucleus</keyword>
<evidence type="ECO:0000313" key="13">
    <source>
        <dbReference type="Proteomes" id="UP001159427"/>
    </source>
</evidence>
<dbReference type="Gene3D" id="2.170.270.10">
    <property type="entry name" value="SET domain"/>
    <property type="match status" value="1"/>
</dbReference>
<evidence type="ECO:0000256" key="9">
    <source>
        <dbReference type="PROSITE-ProRule" id="PRU00042"/>
    </source>
</evidence>
<evidence type="ECO:0000256" key="3">
    <source>
        <dbReference type="ARBA" id="ARBA00022737"/>
    </source>
</evidence>
<feature type="domain" description="C2H2-type" evidence="10">
    <location>
        <begin position="435"/>
        <end position="467"/>
    </location>
</feature>
<dbReference type="PANTHER" id="PTHR16515:SF49">
    <property type="entry name" value="GASTRULA ZINC FINGER PROTEIN XLCGF49.1-LIKE-RELATED"/>
    <property type="match status" value="1"/>
</dbReference>
<evidence type="ECO:0008006" key="14">
    <source>
        <dbReference type="Google" id="ProtNLM"/>
    </source>
</evidence>
<dbReference type="SMART" id="SM00355">
    <property type="entry name" value="ZnF_C2H2"/>
    <property type="match status" value="7"/>
</dbReference>
<feature type="domain" description="SET" evidence="11">
    <location>
        <begin position="99"/>
        <end position="228"/>
    </location>
</feature>
<evidence type="ECO:0000259" key="11">
    <source>
        <dbReference type="PROSITE" id="PS50280"/>
    </source>
</evidence>
<dbReference type="Gene3D" id="3.30.160.60">
    <property type="entry name" value="Classic Zinc Finger"/>
    <property type="match status" value="6"/>
</dbReference>
<feature type="domain" description="C2H2-type" evidence="10">
    <location>
        <begin position="322"/>
        <end position="349"/>
    </location>
</feature>
<keyword evidence="4 9" id="KW-0863">Zinc-finger</keyword>
<dbReference type="PROSITE" id="PS50157">
    <property type="entry name" value="ZINC_FINGER_C2H2_2"/>
    <property type="match status" value="7"/>
</dbReference>
<dbReference type="PANTHER" id="PTHR16515">
    <property type="entry name" value="PR DOMAIN ZINC FINGER PROTEIN"/>
    <property type="match status" value="1"/>
</dbReference>
<dbReference type="EMBL" id="CALNXI010000019">
    <property type="protein sequence ID" value="CAH3015135.1"/>
    <property type="molecule type" value="Genomic_DNA"/>
</dbReference>
<feature type="domain" description="C2H2-type" evidence="10">
    <location>
        <begin position="261"/>
        <end position="292"/>
    </location>
</feature>
<comment type="caution">
    <text evidence="12">The sequence shown here is derived from an EMBL/GenBank/DDBJ whole genome shotgun (WGS) entry which is preliminary data.</text>
</comment>
<evidence type="ECO:0000256" key="6">
    <source>
        <dbReference type="ARBA" id="ARBA00023015"/>
    </source>
</evidence>
<dbReference type="Proteomes" id="UP001159427">
    <property type="component" value="Unassembled WGS sequence"/>
</dbReference>
<feature type="domain" description="C2H2-type" evidence="10">
    <location>
        <begin position="350"/>
        <end position="377"/>
    </location>
</feature>
<organism evidence="12 13">
    <name type="scientific">Porites evermanni</name>
    <dbReference type="NCBI Taxonomy" id="104178"/>
    <lineage>
        <taxon>Eukaryota</taxon>
        <taxon>Metazoa</taxon>
        <taxon>Cnidaria</taxon>
        <taxon>Anthozoa</taxon>
        <taxon>Hexacorallia</taxon>
        <taxon>Scleractinia</taxon>
        <taxon>Fungiina</taxon>
        <taxon>Poritidae</taxon>
        <taxon>Porites</taxon>
    </lineage>
</organism>
<keyword evidence="5" id="KW-0862">Zinc</keyword>
<dbReference type="InterPro" id="IPR050331">
    <property type="entry name" value="Zinc_finger"/>
</dbReference>
<protein>
    <recommendedName>
        <fullName evidence="14">PR domain zinc finger protein 14</fullName>
    </recommendedName>
</protein>
<evidence type="ECO:0000256" key="7">
    <source>
        <dbReference type="ARBA" id="ARBA00023163"/>
    </source>
</evidence>
<dbReference type="InterPro" id="IPR001214">
    <property type="entry name" value="SET_dom"/>
</dbReference>
<comment type="subcellular location">
    <subcellularLocation>
        <location evidence="1">Nucleus</location>
    </subcellularLocation>
</comment>
<dbReference type="PROSITE" id="PS50280">
    <property type="entry name" value="SET"/>
    <property type="match status" value="1"/>
</dbReference>
<evidence type="ECO:0000256" key="5">
    <source>
        <dbReference type="ARBA" id="ARBA00022833"/>
    </source>
</evidence>
<keyword evidence="13" id="KW-1185">Reference proteome</keyword>
<feature type="domain" description="C2H2-type" evidence="10">
    <location>
        <begin position="378"/>
        <end position="406"/>
    </location>
</feature>
<dbReference type="InterPro" id="IPR013087">
    <property type="entry name" value="Znf_C2H2_type"/>
</dbReference>
<dbReference type="Pfam" id="PF13913">
    <property type="entry name" value="zf-C2HC_2"/>
    <property type="match status" value="2"/>
</dbReference>
<gene>
    <name evidence="12" type="ORF">PEVE_00012239</name>
</gene>
<dbReference type="SUPFAM" id="SSF82199">
    <property type="entry name" value="SET domain"/>
    <property type="match status" value="1"/>
</dbReference>
<feature type="domain" description="C2H2-type" evidence="10">
    <location>
        <begin position="293"/>
        <end position="321"/>
    </location>
</feature>
<dbReference type="PROSITE" id="PS00028">
    <property type="entry name" value="ZINC_FINGER_C2H2_1"/>
    <property type="match status" value="5"/>
</dbReference>
<evidence type="ECO:0000313" key="12">
    <source>
        <dbReference type="EMBL" id="CAH3015135.1"/>
    </source>
</evidence>
<dbReference type="InterPro" id="IPR046341">
    <property type="entry name" value="SET_dom_sf"/>
</dbReference>
<evidence type="ECO:0000259" key="10">
    <source>
        <dbReference type="PROSITE" id="PS50157"/>
    </source>
</evidence>
<evidence type="ECO:0000256" key="8">
    <source>
        <dbReference type="ARBA" id="ARBA00023242"/>
    </source>
</evidence>
<dbReference type="Pfam" id="PF00096">
    <property type="entry name" value="zf-C2H2"/>
    <property type="match status" value="3"/>
</dbReference>
<feature type="domain" description="C2H2-type" evidence="10">
    <location>
        <begin position="407"/>
        <end position="434"/>
    </location>
</feature>
<keyword evidence="2" id="KW-0479">Metal-binding</keyword>
<reference evidence="12 13" key="1">
    <citation type="submission" date="2022-05" db="EMBL/GenBank/DDBJ databases">
        <authorList>
            <consortium name="Genoscope - CEA"/>
            <person name="William W."/>
        </authorList>
    </citation>
    <scope>NUCLEOTIDE SEQUENCE [LARGE SCALE GENOMIC DNA]</scope>
</reference>
<evidence type="ECO:0000256" key="1">
    <source>
        <dbReference type="ARBA" id="ARBA00004123"/>
    </source>
</evidence>
<dbReference type="Pfam" id="PF21549">
    <property type="entry name" value="PRDM2_PR"/>
    <property type="match status" value="1"/>
</dbReference>
<proteinExistence type="predicted"/>
<dbReference type="SUPFAM" id="SSF57667">
    <property type="entry name" value="beta-beta-alpha zinc fingers"/>
    <property type="match status" value="5"/>
</dbReference>
<sequence length="477" mass="55130">MKRKMVIPFRGCEHLSQNYKSAYKGSRINCLQIWTNSVKRTEQERTTEWNKFKQVELDEILYGSSINKQGSIQKCLEGTKLLKDPVSAGILKNPSYSGFSLQTDASPAPMCLPQGVRLVNKGHQVAVVCSRSFIAKGTRFGPYQGRVVRPSQVKEGQNNEFLWEIFKEDGCLAYYIDGQREAQNWMKLVKCARNSEEQNLVLVQDGDQLFYESCRDILHGEELLVWYGNNYHMFMGIPTGIKTFPKKEINNEALQGLFGSFSCERCGKVFAYKYYRDRHLKYTRCVDQGDRKFPCSMCDRSFDKRDRLRIHVLHVHEKHRPHQCTVCGKRFSQSSSLNKHMRVHSGERPYKCPHCIKAFTASSILRTHIRQHSGEKPFKCRHCGRAFASHAAHDSHVRRTHTKEKPCVCEYCGKAFAQSYELKFHINMHTGAKPYTCEKCGRAFSSPSSRDRHRANFDCITRKNRAPKVMRKTLINI</sequence>
<evidence type="ECO:0000256" key="2">
    <source>
        <dbReference type="ARBA" id="ARBA00022723"/>
    </source>
</evidence>
<evidence type="ECO:0000256" key="4">
    <source>
        <dbReference type="ARBA" id="ARBA00022771"/>
    </source>
</evidence>
<keyword evidence="6" id="KW-0805">Transcription regulation</keyword>
<keyword evidence="3" id="KW-0677">Repeat</keyword>
<name>A0ABN8LDI8_9CNID</name>
<keyword evidence="7" id="KW-0804">Transcription</keyword>
<accession>A0ABN8LDI8</accession>